<dbReference type="SUPFAM" id="SSF51126">
    <property type="entry name" value="Pectin lyase-like"/>
    <property type="match status" value="1"/>
</dbReference>
<dbReference type="GO" id="GO:0030599">
    <property type="term" value="F:pectinesterase activity"/>
    <property type="evidence" value="ECO:0007669"/>
    <property type="project" value="InterPro"/>
</dbReference>
<dbReference type="Pfam" id="PF01095">
    <property type="entry name" value="Pectinesterase"/>
    <property type="match status" value="1"/>
</dbReference>
<evidence type="ECO:0000259" key="5">
    <source>
        <dbReference type="Pfam" id="PF01095"/>
    </source>
</evidence>
<reference evidence="6 7" key="1">
    <citation type="submission" date="2018-07" db="EMBL/GenBank/DDBJ databases">
        <title>Leeuwenhoekiella genomics.</title>
        <authorList>
            <person name="Tahon G."/>
            <person name="Willems A."/>
        </authorList>
    </citation>
    <scope>NUCLEOTIDE SEQUENCE [LARGE SCALE GENOMIC DNA]</scope>
    <source>
        <strain evidence="6 7">LMG 1345</strain>
    </source>
</reference>
<dbReference type="Gene3D" id="2.160.20.10">
    <property type="entry name" value="Single-stranded right-handed beta-helix, Pectin lyase-like"/>
    <property type="match status" value="1"/>
</dbReference>
<feature type="compositionally biased region" description="Polar residues" evidence="4">
    <location>
        <begin position="82"/>
        <end position="113"/>
    </location>
</feature>
<keyword evidence="3" id="KW-0063">Aspartyl esterase</keyword>
<dbReference type="GO" id="GO:0009279">
    <property type="term" value="C:cell outer membrane"/>
    <property type="evidence" value="ECO:0007669"/>
    <property type="project" value="TreeGrafter"/>
</dbReference>
<evidence type="ECO:0000313" key="7">
    <source>
        <dbReference type="Proteomes" id="UP000290608"/>
    </source>
</evidence>
<organism evidence="6 7">
    <name type="scientific">Leeuwenhoekiella marinoflava</name>
    <dbReference type="NCBI Taxonomy" id="988"/>
    <lineage>
        <taxon>Bacteria</taxon>
        <taxon>Pseudomonadati</taxon>
        <taxon>Bacteroidota</taxon>
        <taxon>Flavobacteriia</taxon>
        <taxon>Flavobacteriales</taxon>
        <taxon>Flavobacteriaceae</taxon>
        <taxon>Leeuwenhoekiella</taxon>
    </lineage>
</organism>
<accession>A0A4V1KSJ4</accession>
<gene>
    <name evidence="6" type="ORF">DSL99_1250</name>
</gene>
<dbReference type="PANTHER" id="PTHR31321">
    <property type="entry name" value="ACYL-COA THIOESTER HYDROLASE YBHC-RELATED"/>
    <property type="match status" value="1"/>
</dbReference>
<dbReference type="InterPro" id="IPR012334">
    <property type="entry name" value="Pectin_lyas_fold"/>
</dbReference>
<dbReference type="GO" id="GO:0042545">
    <property type="term" value="P:cell wall modification"/>
    <property type="evidence" value="ECO:0007669"/>
    <property type="project" value="InterPro"/>
</dbReference>
<feature type="region of interest" description="Disordered" evidence="4">
    <location>
        <begin position="72"/>
        <end position="113"/>
    </location>
</feature>
<dbReference type="Proteomes" id="UP000290608">
    <property type="component" value="Unassembled WGS sequence"/>
</dbReference>
<dbReference type="EMBL" id="QOVL01000005">
    <property type="protein sequence ID" value="RXG31948.1"/>
    <property type="molecule type" value="Genomic_DNA"/>
</dbReference>
<name>A0A4V1KSJ4_9FLAO</name>
<feature type="domain" description="Pectinesterase catalytic" evidence="5">
    <location>
        <begin position="195"/>
        <end position="490"/>
    </location>
</feature>
<dbReference type="InterPro" id="IPR011050">
    <property type="entry name" value="Pectin_lyase_fold/virulence"/>
</dbReference>
<proteinExistence type="inferred from homology"/>
<dbReference type="AlphaFoldDB" id="A0A4V1KSJ4"/>
<evidence type="ECO:0000256" key="3">
    <source>
        <dbReference type="ARBA" id="ARBA00023085"/>
    </source>
</evidence>
<comment type="similarity">
    <text evidence="1">Belongs to the pectinesterase family.</text>
</comment>
<evidence type="ECO:0000256" key="2">
    <source>
        <dbReference type="ARBA" id="ARBA00022801"/>
    </source>
</evidence>
<keyword evidence="2" id="KW-0378">Hydrolase</keyword>
<comment type="caution">
    <text evidence="6">The sequence shown here is derived from an EMBL/GenBank/DDBJ whole genome shotgun (WGS) entry which is preliminary data.</text>
</comment>
<evidence type="ECO:0000256" key="1">
    <source>
        <dbReference type="ARBA" id="ARBA00008891"/>
    </source>
</evidence>
<evidence type="ECO:0000313" key="6">
    <source>
        <dbReference type="EMBL" id="RXG31948.1"/>
    </source>
</evidence>
<dbReference type="InterPro" id="IPR000070">
    <property type="entry name" value="Pectinesterase_cat"/>
</dbReference>
<evidence type="ECO:0000256" key="4">
    <source>
        <dbReference type="SAM" id="MobiDB-lite"/>
    </source>
</evidence>
<dbReference type="PANTHER" id="PTHR31321:SF57">
    <property type="entry name" value="PECTINESTERASE 53-RELATED"/>
    <property type="match status" value="1"/>
</dbReference>
<dbReference type="RefSeq" id="WP_073098430.1">
    <property type="nucleotide sequence ID" value="NZ_QOVL01000005.1"/>
</dbReference>
<sequence length="498" mass="55436">MLFFTITSCNTETSQTTYTTSPANQANHVNIDTHLKISFDSKPVIGNTGLIKVYEQGTDSLVDVLDLSIPSGPTEARKNPDATYTQEPYTYKSSTATNANTKPGTPSGTADPTSDAYQLTIIGGFTDAFHFYPIIVHDTTAIITLHHNLLEYGKTYYVQIDSTVLRDVSFKGIYDKNQWTFRTKKEKPDLSKQQLVIDQNGTGDFNTLQGALDYIPEFSKDTTTITIHKGVYEDLIYFRNKSNIKIEGTGQEETVLQYANNEVFNPHPWNVKTNEWPGTFPSRRAAFMLDNCRNIQLTNLSIKTLLKGQAEGLLINGKKILVKDVTIVGDGDALQTNGTAYFEHVTINGGGDMILGRGAAFFKDCDFTSPGPFMWVRNTKNNHGNIFVNCSFTGIREGGSELARAPGNKGNSYPYAEAVLINCKLKNIVPKGWGPVGIETESLHYWEYNSTHIDTGDAVDVSDRAAYSKQLNPQKDQKRIKDYSDPQFILQDWSPEAF</sequence>
<dbReference type="STRING" id="1122159.SAMN02745246_01307"/>
<protein>
    <submittedName>
        <fullName evidence="6">Pectin methylesterase-like acyl-CoA thioesterase</fullName>
    </submittedName>
</protein>